<organism evidence="10 11">
    <name type="scientific">Tectimicrobiota bacterium</name>
    <dbReference type="NCBI Taxonomy" id="2528274"/>
    <lineage>
        <taxon>Bacteria</taxon>
        <taxon>Pseudomonadati</taxon>
        <taxon>Nitrospinota/Tectimicrobiota group</taxon>
        <taxon>Candidatus Tectimicrobiota</taxon>
    </lineage>
</organism>
<keyword evidence="7 8" id="KW-0456">Lyase</keyword>
<dbReference type="PROSITE" id="PS00614">
    <property type="entry name" value="IGPS"/>
    <property type="match status" value="1"/>
</dbReference>
<evidence type="ECO:0000313" key="11">
    <source>
        <dbReference type="Proteomes" id="UP000782312"/>
    </source>
</evidence>
<dbReference type="InterPro" id="IPR013798">
    <property type="entry name" value="Indole-3-glycerol_P_synth_dom"/>
</dbReference>
<dbReference type="SUPFAM" id="SSF51366">
    <property type="entry name" value="Ribulose-phoshate binding barrel"/>
    <property type="match status" value="1"/>
</dbReference>
<dbReference type="HAMAP" id="MF_00134_B">
    <property type="entry name" value="IGPS_B"/>
    <property type="match status" value="1"/>
</dbReference>
<protein>
    <recommendedName>
        <fullName evidence="8">Indole-3-glycerol phosphate synthase</fullName>
        <shortName evidence="8">IGPS</shortName>
        <ecNumber evidence="8">4.1.1.48</ecNumber>
    </recommendedName>
</protein>
<evidence type="ECO:0000256" key="4">
    <source>
        <dbReference type="ARBA" id="ARBA00022793"/>
    </source>
</evidence>
<sequence length="281" mass="29938">MTLQSLTVLDELVAGVREDLAADQAALPERELSARAKDAPPAQGLLNALRMPPSGLDPDGGRVRVIAEVKQASPSQGVIAWAFDPGAIARRYEAGGAAAISVLTERRRFLGSMDHLRAVRAAVRLPVLRKDFIFDPYQVVEARAGGADAILLIAAILETHEMEDLRLQAEDLGMDALVEVYAGEEMDRALAAGARLLGVNNRNLKTFEVDAGHTLRVFSRLPAPRRGQLVLVSESGILGWKDVAPLAGARVDAVLVGEALMRAPSPEGLLAELRGLPARAG</sequence>
<comment type="pathway">
    <text evidence="2 8">Amino-acid biosynthesis; L-tryptophan biosynthesis; L-tryptophan from chorismate: step 4/5.</text>
</comment>
<dbReference type="PANTHER" id="PTHR22854">
    <property type="entry name" value="TRYPTOPHAN BIOSYNTHESIS PROTEIN"/>
    <property type="match status" value="1"/>
</dbReference>
<evidence type="ECO:0000256" key="8">
    <source>
        <dbReference type="HAMAP-Rule" id="MF_00134"/>
    </source>
</evidence>
<proteinExistence type="inferred from homology"/>
<keyword evidence="3 8" id="KW-0028">Amino-acid biosynthesis</keyword>
<dbReference type="InterPro" id="IPR013785">
    <property type="entry name" value="Aldolase_TIM"/>
</dbReference>
<comment type="catalytic activity">
    <reaction evidence="1 8">
        <text>1-(2-carboxyphenylamino)-1-deoxy-D-ribulose 5-phosphate + H(+) = (1S,2R)-1-C-(indol-3-yl)glycerol 3-phosphate + CO2 + H2O</text>
        <dbReference type="Rhea" id="RHEA:23476"/>
        <dbReference type="ChEBI" id="CHEBI:15377"/>
        <dbReference type="ChEBI" id="CHEBI:15378"/>
        <dbReference type="ChEBI" id="CHEBI:16526"/>
        <dbReference type="ChEBI" id="CHEBI:58613"/>
        <dbReference type="ChEBI" id="CHEBI:58866"/>
        <dbReference type="EC" id="4.1.1.48"/>
    </reaction>
</comment>
<dbReference type="GO" id="GO:0004640">
    <property type="term" value="F:phosphoribosylanthranilate isomerase activity"/>
    <property type="evidence" value="ECO:0007669"/>
    <property type="project" value="TreeGrafter"/>
</dbReference>
<reference evidence="10" key="1">
    <citation type="submission" date="2020-07" db="EMBL/GenBank/DDBJ databases">
        <title>Huge and variable diversity of episymbiotic CPR bacteria and DPANN archaea in groundwater ecosystems.</title>
        <authorList>
            <person name="He C.Y."/>
            <person name="Keren R."/>
            <person name="Whittaker M."/>
            <person name="Farag I.F."/>
            <person name="Doudna J."/>
            <person name="Cate J.H.D."/>
            <person name="Banfield J.F."/>
        </authorList>
    </citation>
    <scope>NUCLEOTIDE SEQUENCE</scope>
    <source>
        <strain evidence="10">NC_groundwater_763_Ag_S-0.2um_68_21</strain>
    </source>
</reference>
<dbReference type="InterPro" id="IPR045186">
    <property type="entry name" value="Indole-3-glycerol_P_synth"/>
</dbReference>
<dbReference type="GO" id="GO:0004425">
    <property type="term" value="F:indole-3-glycerol-phosphate synthase activity"/>
    <property type="evidence" value="ECO:0007669"/>
    <property type="project" value="UniProtKB-UniRule"/>
</dbReference>
<evidence type="ECO:0000313" key="10">
    <source>
        <dbReference type="EMBL" id="MBI3129045.1"/>
    </source>
</evidence>
<dbReference type="Gene3D" id="3.20.20.70">
    <property type="entry name" value="Aldolase class I"/>
    <property type="match status" value="1"/>
</dbReference>
<dbReference type="InterPro" id="IPR011060">
    <property type="entry name" value="RibuloseP-bd_barrel"/>
</dbReference>
<comment type="caution">
    <text evidence="10">The sequence shown here is derived from an EMBL/GenBank/DDBJ whole genome shotgun (WGS) entry which is preliminary data.</text>
</comment>
<keyword evidence="4 8" id="KW-0210">Decarboxylase</keyword>
<dbReference type="CDD" id="cd00331">
    <property type="entry name" value="IGPS"/>
    <property type="match status" value="1"/>
</dbReference>
<dbReference type="EMBL" id="JACPUR010000037">
    <property type="protein sequence ID" value="MBI3129045.1"/>
    <property type="molecule type" value="Genomic_DNA"/>
</dbReference>
<evidence type="ECO:0000256" key="6">
    <source>
        <dbReference type="ARBA" id="ARBA00023141"/>
    </source>
</evidence>
<dbReference type="EC" id="4.1.1.48" evidence="8"/>
<keyword evidence="6 8" id="KW-0057">Aromatic amino acid biosynthesis</keyword>
<evidence type="ECO:0000259" key="9">
    <source>
        <dbReference type="Pfam" id="PF00218"/>
    </source>
</evidence>
<accession>A0A932I0B9</accession>
<dbReference type="Pfam" id="PF00218">
    <property type="entry name" value="IGPS"/>
    <property type="match status" value="1"/>
</dbReference>
<dbReference type="AlphaFoldDB" id="A0A932I0B9"/>
<evidence type="ECO:0000256" key="7">
    <source>
        <dbReference type="ARBA" id="ARBA00023239"/>
    </source>
</evidence>
<dbReference type="GO" id="GO:0000162">
    <property type="term" value="P:L-tryptophan biosynthetic process"/>
    <property type="evidence" value="ECO:0007669"/>
    <property type="project" value="UniProtKB-UniRule"/>
</dbReference>
<dbReference type="PANTHER" id="PTHR22854:SF2">
    <property type="entry name" value="INDOLE-3-GLYCEROL-PHOSPHATE SYNTHASE"/>
    <property type="match status" value="1"/>
</dbReference>
<name>A0A932I0B9_UNCTE</name>
<gene>
    <name evidence="8 10" type="primary">trpC</name>
    <name evidence="10" type="ORF">HYZ11_15675</name>
</gene>
<dbReference type="Proteomes" id="UP000782312">
    <property type="component" value="Unassembled WGS sequence"/>
</dbReference>
<evidence type="ECO:0000256" key="5">
    <source>
        <dbReference type="ARBA" id="ARBA00022822"/>
    </source>
</evidence>
<dbReference type="FunFam" id="3.20.20.70:FF:000024">
    <property type="entry name" value="Indole-3-glycerol phosphate synthase"/>
    <property type="match status" value="1"/>
</dbReference>
<feature type="domain" description="Indole-3-glycerol phosphate synthase" evidence="9">
    <location>
        <begin position="9"/>
        <end position="267"/>
    </location>
</feature>
<evidence type="ECO:0000256" key="2">
    <source>
        <dbReference type="ARBA" id="ARBA00004696"/>
    </source>
</evidence>
<keyword evidence="5 8" id="KW-0822">Tryptophan biosynthesis</keyword>
<dbReference type="NCBIfam" id="NF001377">
    <property type="entry name" value="PRK00278.2-4"/>
    <property type="match status" value="1"/>
</dbReference>
<evidence type="ECO:0000256" key="1">
    <source>
        <dbReference type="ARBA" id="ARBA00001633"/>
    </source>
</evidence>
<dbReference type="InterPro" id="IPR001468">
    <property type="entry name" value="Indole-3-GlycerolPSynthase_CS"/>
</dbReference>
<evidence type="ECO:0000256" key="3">
    <source>
        <dbReference type="ARBA" id="ARBA00022605"/>
    </source>
</evidence>
<comment type="similarity">
    <text evidence="8">Belongs to the TrpC family.</text>
</comment>